<reference evidence="3" key="1">
    <citation type="journal article" date="2019" name="Int. J. Syst. Evol. Microbiol.">
        <title>The Global Catalogue of Microorganisms (GCM) 10K type strain sequencing project: providing services to taxonomists for standard genome sequencing and annotation.</title>
        <authorList>
            <consortium name="The Broad Institute Genomics Platform"/>
            <consortium name="The Broad Institute Genome Sequencing Center for Infectious Disease"/>
            <person name="Wu L."/>
            <person name="Ma J."/>
        </authorList>
    </citation>
    <scope>NUCLEOTIDE SEQUENCE [LARGE SCALE GENOMIC DNA]</scope>
    <source>
        <strain evidence="3">JCM 18302</strain>
    </source>
</reference>
<gene>
    <name evidence="2" type="ORF">GCM10023320_15340</name>
</gene>
<dbReference type="EMBL" id="BAABJO010000005">
    <property type="protein sequence ID" value="GAA5115890.1"/>
    <property type="molecule type" value="Genomic_DNA"/>
</dbReference>
<dbReference type="Proteomes" id="UP001500804">
    <property type="component" value="Unassembled WGS sequence"/>
</dbReference>
<proteinExistence type="predicted"/>
<evidence type="ECO:0000313" key="2">
    <source>
        <dbReference type="EMBL" id="GAA5115890.1"/>
    </source>
</evidence>
<comment type="caution">
    <text evidence="2">The sequence shown here is derived from an EMBL/GenBank/DDBJ whole genome shotgun (WGS) entry which is preliminary data.</text>
</comment>
<feature type="compositionally biased region" description="Polar residues" evidence="1">
    <location>
        <begin position="33"/>
        <end position="48"/>
    </location>
</feature>
<name>A0ABP9NDZ4_9PSEU</name>
<evidence type="ECO:0000313" key="3">
    <source>
        <dbReference type="Proteomes" id="UP001500804"/>
    </source>
</evidence>
<evidence type="ECO:0000256" key="1">
    <source>
        <dbReference type="SAM" id="MobiDB-lite"/>
    </source>
</evidence>
<sequence length="124" mass="12728">MRAAAKLTSGGSSDSEANDWQVKPMGPPGVAAVTTTMPDTKWPSTSRMTAGETGPAGAPMAVSLGQVPPAGGPPHISTAQLPAGRAGEPAEYVQYEAGPPTQPTETWIRRYTCRPPGGGHYSIV</sequence>
<keyword evidence="3" id="KW-1185">Reference proteome</keyword>
<feature type="region of interest" description="Disordered" evidence="1">
    <location>
        <begin position="1"/>
        <end position="87"/>
    </location>
</feature>
<organism evidence="2 3">
    <name type="scientific">Pseudonocardia adelaidensis</name>
    <dbReference type="NCBI Taxonomy" id="648754"/>
    <lineage>
        <taxon>Bacteria</taxon>
        <taxon>Bacillati</taxon>
        <taxon>Actinomycetota</taxon>
        <taxon>Actinomycetes</taxon>
        <taxon>Pseudonocardiales</taxon>
        <taxon>Pseudonocardiaceae</taxon>
        <taxon>Pseudonocardia</taxon>
    </lineage>
</organism>
<accession>A0ABP9NDZ4</accession>
<protein>
    <submittedName>
        <fullName evidence="2">Uncharacterized protein</fullName>
    </submittedName>
</protein>